<dbReference type="InParanoid" id="A0A6P8HSS7"/>
<gene>
    <name evidence="2" type="primary">LOC116292534</name>
</gene>
<organism evidence="1 2">
    <name type="scientific">Actinia tenebrosa</name>
    <name type="common">Australian red waratah sea anemone</name>
    <dbReference type="NCBI Taxonomy" id="6105"/>
    <lineage>
        <taxon>Eukaryota</taxon>
        <taxon>Metazoa</taxon>
        <taxon>Cnidaria</taxon>
        <taxon>Anthozoa</taxon>
        <taxon>Hexacorallia</taxon>
        <taxon>Actiniaria</taxon>
        <taxon>Actiniidae</taxon>
        <taxon>Actinia</taxon>
    </lineage>
</organism>
<dbReference type="RefSeq" id="XP_031555735.1">
    <property type="nucleotide sequence ID" value="XM_031699875.1"/>
</dbReference>
<evidence type="ECO:0000313" key="1">
    <source>
        <dbReference type="Proteomes" id="UP000515163"/>
    </source>
</evidence>
<dbReference type="Proteomes" id="UP000515163">
    <property type="component" value="Unplaced"/>
</dbReference>
<proteinExistence type="predicted"/>
<reference evidence="2" key="1">
    <citation type="submission" date="2025-08" db="UniProtKB">
        <authorList>
            <consortium name="RefSeq"/>
        </authorList>
    </citation>
    <scope>IDENTIFICATION</scope>
    <source>
        <tissue evidence="2">Tentacle</tissue>
    </source>
</reference>
<dbReference type="KEGG" id="aten:116292534"/>
<dbReference type="Pfam" id="PF15093">
    <property type="entry name" value="SPMIP4-like"/>
    <property type="match status" value="1"/>
</dbReference>
<dbReference type="OrthoDB" id="10040207at2759"/>
<keyword evidence="1" id="KW-1185">Reference proteome</keyword>
<dbReference type="GeneID" id="116292534"/>
<dbReference type="PANTHER" id="PTHR31393:SF2">
    <property type="entry name" value="CHROMOSOME 7 OPEN READING FRAME 31"/>
    <property type="match status" value="1"/>
</dbReference>
<dbReference type="GO" id="GO:0005813">
    <property type="term" value="C:centrosome"/>
    <property type="evidence" value="ECO:0007669"/>
    <property type="project" value="TreeGrafter"/>
</dbReference>
<protein>
    <submittedName>
        <fullName evidence="2">Uncharacterized protein C7orf31 homolog</fullName>
    </submittedName>
</protein>
<sequence>MVSTVYMSKLQTELYKQRHGFDPLSRTFQSAVEHNPGLINHRITTFPERYSKYVHNTEPYAKCPWGRARSYAGDAEVQLPLEHRPKCEPPQLLQKGHRHFGSGAHPQPRGAPVKQYYDLTQLKKSKLRWNDELLPRPTTAEVQKSQIYLPFPKESPLTSHMSRQAVFPRPEPYLGYDPRGLPTTPPSRVINKAMGSYGRREVELYQINTASAAEGGRFGATVKPVTITNPFFNRHDIISEFNRLHPSNTPTLRLPIQRLRKADWHAN</sequence>
<evidence type="ECO:0000313" key="2">
    <source>
        <dbReference type="RefSeq" id="XP_031555735.1"/>
    </source>
</evidence>
<name>A0A6P8HSS7_ACTTE</name>
<dbReference type="PANTHER" id="PTHR31393">
    <property type="entry name" value="C5ORF31"/>
    <property type="match status" value="1"/>
</dbReference>
<accession>A0A6P8HSS7</accession>
<dbReference type="InterPro" id="IPR027886">
    <property type="entry name" value="SPMIP4"/>
</dbReference>
<dbReference type="AlphaFoldDB" id="A0A6P8HSS7"/>